<proteinExistence type="predicted"/>
<feature type="compositionally biased region" description="Low complexity" evidence="1">
    <location>
        <begin position="893"/>
        <end position="904"/>
    </location>
</feature>
<evidence type="ECO:0000256" key="1">
    <source>
        <dbReference type="SAM" id="MobiDB-lite"/>
    </source>
</evidence>
<dbReference type="Pfam" id="PF03370">
    <property type="entry name" value="CBM_21"/>
    <property type="match status" value="1"/>
</dbReference>
<dbReference type="AlphaFoldDB" id="A0A852L9B4"/>
<sequence length="1104" mass="123668">MESFEGPSRSSRANFLEVPTANDFSSEDEDVKLDIKLRFSPLPRRRNSDSSEEEVPDTLTTGSRKVSFADAFGFDLVSIKEFDTWEVPNTGQNDDIENEVFPQEEYFFTQLFTVPASQEELLQKVREQKVALESVVLLPGITCMNGIIRVLNVSFEKVVYVRMTLNNWLSYYDIFADFMPNSCGSETDQFCFKISLVPPYQRDGAKVDFCIRYETPIGTFWANNDDKNYTLICHKKETVPKVENKPHKEVADKHLKGCLKMTRTSKEETLATSDDDTWNNSRTSDTNIPEIVYSEVEDKGRKPANENMKDKDTEYNQSDHEDDEKELALLLNQRFTGATGTSSRDERNLCTTEPVNFLSETERLEKNLTCIERSSALHPVPISSSSENVSQELGGKCKDEVKYSLGDYNSPPSEKKHTDGSDAANISKEACETRPETISPEHDESMQLNACIAGMLDGNANPAPEHQALQTSHQTWDSLMSDAGKNEGKIKMIESQVQVHSRGDLYADTFAHVDVSIDSTKSQYMPKKEIGEVSGKNYNTDVEKEKKVIEVADLALIGEEEAPKPFKSYRKHTAKVLNTIPLSAEENKQTPRPTEASPLASSPRDERIAEDTLEHRGFMRLKDRAKSDNTNKERLIGKESEANPIQQRWQEKGSEVQWGASESTGPSSTASTKELFTCQEAESCKKSSVSEQRITEKAEAGTAYIIKTTSESAPEKMSASEKAVIAKLPQETALSDRPTEEKETAFDTHEGRNDGSHYALCQLNTVGVLYDTEFEKESVVGIYNASTHETLQRGATSVCSSWEKCASTQPDSGNIRSVGEEVNASATGKKEAWQQSLCSEVSKCPLNSLYKEEGEKLYREESHVGTLSYLRATDETKMPPSGTNALPGYHYKSSSVTSSEESTMSGDTEHLYRQFEFKVIDKVAAESGYDFSLPNETTFSNKNLSPEAGEKERPSTSDRAISREGRGRNMGQCFHQTEFKQEESTSPEALISQPTEEVGGTGSHADYLIAEGKTLNWPDDSQKERRHISDPADISNHKSETLKLSSASPGLKHIAFKIISFFFFLLFAATLYHYDLMCCLALYLFSLYWLYYEGGRNKESVKKE</sequence>
<protein>
    <submittedName>
        <fullName evidence="4">PPR3A phosphatase</fullName>
    </submittedName>
</protein>
<keyword evidence="2" id="KW-0472">Membrane</keyword>
<feature type="compositionally biased region" description="Polar residues" evidence="1">
    <location>
        <begin position="984"/>
        <end position="995"/>
    </location>
</feature>
<keyword evidence="2" id="KW-0812">Transmembrane</keyword>
<evidence type="ECO:0000259" key="3">
    <source>
        <dbReference type="PROSITE" id="PS51159"/>
    </source>
</evidence>
<dbReference type="EMBL" id="WBNH01011497">
    <property type="protein sequence ID" value="NXX85782.1"/>
    <property type="molecule type" value="Genomic_DNA"/>
</dbReference>
<feature type="non-terminal residue" evidence="4">
    <location>
        <position position="1"/>
    </location>
</feature>
<dbReference type="InterPro" id="IPR038175">
    <property type="entry name" value="CBM21_dom_sf"/>
</dbReference>
<feature type="non-terminal residue" evidence="4">
    <location>
        <position position="1104"/>
    </location>
</feature>
<evidence type="ECO:0000313" key="4">
    <source>
        <dbReference type="EMBL" id="NXX85782.1"/>
    </source>
</evidence>
<dbReference type="OrthoDB" id="1881at2759"/>
<feature type="region of interest" description="Disordered" evidence="1">
    <location>
        <begin position="403"/>
        <end position="441"/>
    </location>
</feature>
<evidence type="ECO:0000256" key="2">
    <source>
        <dbReference type="SAM" id="Phobius"/>
    </source>
</evidence>
<dbReference type="InterPro" id="IPR005036">
    <property type="entry name" value="CBM21_dom"/>
</dbReference>
<feature type="region of interest" description="Disordered" evidence="1">
    <location>
        <begin position="623"/>
        <end position="673"/>
    </location>
</feature>
<name>A0A852L9B4_UROIN</name>
<feature type="region of interest" description="Disordered" evidence="1">
    <location>
        <begin position="728"/>
        <end position="751"/>
    </location>
</feature>
<reference evidence="4" key="1">
    <citation type="submission" date="2020-02" db="EMBL/GenBank/DDBJ databases">
        <title>Bird 10,000 Genomes (B10K) Project - Family phase.</title>
        <authorList>
            <person name="Zhang G."/>
        </authorList>
    </citation>
    <scope>NUCLEOTIDE SEQUENCE</scope>
    <source>
        <strain evidence="4">B10K-DU-030-59</strain>
    </source>
</reference>
<dbReference type="GO" id="GO:2001069">
    <property type="term" value="F:glycogen binding"/>
    <property type="evidence" value="ECO:0007669"/>
    <property type="project" value="TreeGrafter"/>
</dbReference>
<feature type="compositionally biased region" description="Polar residues" evidence="1">
    <location>
        <begin position="934"/>
        <end position="944"/>
    </location>
</feature>
<feature type="region of interest" description="Disordered" evidence="1">
    <location>
        <begin position="266"/>
        <end position="324"/>
    </location>
</feature>
<feature type="compositionally biased region" description="Polar residues" evidence="1">
    <location>
        <begin position="278"/>
        <end position="287"/>
    </location>
</feature>
<feature type="region of interest" description="Disordered" evidence="1">
    <location>
        <begin position="1"/>
        <end position="27"/>
    </location>
</feature>
<feature type="transmembrane region" description="Helical" evidence="2">
    <location>
        <begin position="1058"/>
        <end position="1091"/>
    </location>
</feature>
<keyword evidence="5" id="KW-1185">Reference proteome</keyword>
<feature type="compositionally biased region" description="Basic and acidic residues" evidence="1">
    <location>
        <begin position="429"/>
        <end position="441"/>
    </location>
</feature>
<keyword evidence="2" id="KW-1133">Transmembrane helix</keyword>
<feature type="domain" description="CBM21" evidence="3">
    <location>
        <begin position="124"/>
        <end position="232"/>
    </location>
</feature>
<evidence type="ECO:0000313" key="5">
    <source>
        <dbReference type="Proteomes" id="UP000654395"/>
    </source>
</evidence>
<dbReference type="GO" id="GO:0005979">
    <property type="term" value="P:regulation of glycogen biosynthetic process"/>
    <property type="evidence" value="ECO:0007669"/>
    <property type="project" value="TreeGrafter"/>
</dbReference>
<feature type="region of interest" description="Disordered" evidence="1">
    <location>
        <begin position="874"/>
        <end position="904"/>
    </location>
</feature>
<dbReference type="InterPro" id="IPR050782">
    <property type="entry name" value="PP1_regulatory_subunit_3"/>
</dbReference>
<feature type="region of interest" description="Disordered" evidence="1">
    <location>
        <begin position="931"/>
        <end position="1002"/>
    </location>
</feature>
<dbReference type="PANTHER" id="PTHR12307">
    <property type="entry name" value="PROTEIN PHOSPHATASE 1 REGULATORY SUBUNIT"/>
    <property type="match status" value="1"/>
</dbReference>
<organism evidence="4 5">
    <name type="scientific">Urocolius indicus</name>
    <name type="common">Red-faced mousebird</name>
    <name type="synonym">Colius indicus</name>
    <dbReference type="NCBI Taxonomy" id="458196"/>
    <lineage>
        <taxon>Eukaryota</taxon>
        <taxon>Metazoa</taxon>
        <taxon>Chordata</taxon>
        <taxon>Craniata</taxon>
        <taxon>Vertebrata</taxon>
        <taxon>Euteleostomi</taxon>
        <taxon>Archelosauria</taxon>
        <taxon>Archosauria</taxon>
        <taxon>Dinosauria</taxon>
        <taxon>Saurischia</taxon>
        <taxon>Theropoda</taxon>
        <taxon>Coelurosauria</taxon>
        <taxon>Aves</taxon>
        <taxon>Neognathae</taxon>
        <taxon>Neoaves</taxon>
        <taxon>Telluraves</taxon>
        <taxon>Coraciimorphae</taxon>
        <taxon>Coliiformes</taxon>
        <taxon>Coliidae</taxon>
        <taxon>Urocolius</taxon>
    </lineage>
</organism>
<gene>
    <name evidence="4" type="primary">Ppp1r3a</name>
    <name evidence="4" type="ORF">UROIND_R05733</name>
</gene>
<feature type="compositionally biased region" description="Basic and acidic residues" evidence="1">
    <location>
        <begin position="296"/>
        <end position="319"/>
    </location>
</feature>
<feature type="compositionally biased region" description="Basic and acidic residues" evidence="1">
    <location>
        <begin position="623"/>
        <end position="641"/>
    </location>
</feature>
<dbReference type="PANTHER" id="PTHR12307:SF2">
    <property type="entry name" value="PROTEIN PHOSPHATASE 1 REGULATORY SUBUNIT 3A"/>
    <property type="match status" value="1"/>
</dbReference>
<dbReference type="Gene3D" id="2.60.40.2440">
    <property type="entry name" value="Carbohydrate binding type-21 domain"/>
    <property type="match status" value="1"/>
</dbReference>
<feature type="compositionally biased region" description="Basic and acidic residues" evidence="1">
    <location>
        <begin position="948"/>
        <end position="967"/>
    </location>
</feature>
<feature type="region of interest" description="Disordered" evidence="1">
    <location>
        <begin position="581"/>
        <end position="607"/>
    </location>
</feature>
<dbReference type="GO" id="GO:0000164">
    <property type="term" value="C:protein phosphatase type 1 complex"/>
    <property type="evidence" value="ECO:0007669"/>
    <property type="project" value="TreeGrafter"/>
</dbReference>
<dbReference type="Proteomes" id="UP000654395">
    <property type="component" value="Unassembled WGS sequence"/>
</dbReference>
<feature type="compositionally biased region" description="Basic and acidic residues" evidence="1">
    <location>
        <begin position="737"/>
        <end position="751"/>
    </location>
</feature>
<accession>A0A852L9B4</accession>
<dbReference type="CDD" id="cd22255">
    <property type="entry name" value="PBD_PPP1R3A"/>
    <property type="match status" value="1"/>
</dbReference>
<dbReference type="PROSITE" id="PS51159">
    <property type="entry name" value="CBM21"/>
    <property type="match status" value="1"/>
</dbReference>
<comment type="caution">
    <text evidence="4">The sequence shown here is derived from an EMBL/GenBank/DDBJ whole genome shotgun (WGS) entry which is preliminary data.</text>
</comment>
<dbReference type="GO" id="GO:0008157">
    <property type="term" value="F:protein phosphatase 1 binding"/>
    <property type="evidence" value="ECO:0007669"/>
    <property type="project" value="TreeGrafter"/>
</dbReference>
<feature type="compositionally biased region" description="Polar residues" evidence="1">
    <location>
        <begin position="660"/>
        <end position="673"/>
    </location>
</feature>